<dbReference type="AlphaFoldDB" id="A0A7J6NSB8"/>
<proteinExistence type="predicted"/>
<gene>
    <name evidence="4" type="ORF">FOZ60_004804</name>
</gene>
<organism evidence="4 5">
    <name type="scientific">Perkinsus olseni</name>
    <name type="common">Perkinsus atlanticus</name>
    <dbReference type="NCBI Taxonomy" id="32597"/>
    <lineage>
        <taxon>Eukaryota</taxon>
        <taxon>Sar</taxon>
        <taxon>Alveolata</taxon>
        <taxon>Perkinsozoa</taxon>
        <taxon>Perkinsea</taxon>
        <taxon>Perkinsida</taxon>
        <taxon>Perkinsidae</taxon>
        <taxon>Perkinsus</taxon>
    </lineage>
</organism>
<comment type="caution">
    <text evidence="4">The sequence shown here is derived from an EMBL/GenBank/DDBJ whole genome shotgun (WGS) entry which is preliminary data.</text>
</comment>
<name>A0A7J6NSB8_PEROL</name>
<evidence type="ECO:0000313" key="4">
    <source>
        <dbReference type="EMBL" id="KAF4686792.1"/>
    </source>
</evidence>
<keyword evidence="1" id="KW-0175">Coiled coil</keyword>
<dbReference type="OrthoDB" id="445689at2759"/>
<keyword evidence="2" id="KW-0812">Transmembrane</keyword>
<feature type="coiled-coil region" evidence="1">
    <location>
        <begin position="117"/>
        <end position="144"/>
    </location>
</feature>
<evidence type="ECO:0000256" key="3">
    <source>
        <dbReference type="SAM" id="SignalP"/>
    </source>
</evidence>
<dbReference type="Proteomes" id="UP000541610">
    <property type="component" value="Unassembled WGS sequence"/>
</dbReference>
<accession>A0A7J6NSB8</accession>
<keyword evidence="2" id="KW-1133">Transmembrane helix</keyword>
<feature type="chain" id="PRO_5029768897" evidence="3">
    <location>
        <begin position="23"/>
        <end position="621"/>
    </location>
</feature>
<sequence>MKFNRAAATAILAAIAFQEASALQVEWPGHYLVVVLERNASQIGLIVTDIEQVKLGVVERAVRRKGRAPREPRPVYDNVEPISVSWRDTILFVGRGCVICRLLGPLLLNPSRTTTVVRRKIQEEAELKAQLERVQEKFNRLKAGKVTGTVVERVDGHSLISRSIEATARNVGDRRHGGREKTASGEDDDELFETTEDRFDKDMSSMLARANHYHMSGEDLYTTIKRKAKGPKTDKYIIFAQARRISPVLLFSLESPKRRISEMVRPLIVLISTSTMLFTHALVAVILAALSSPDAVALQSVSVQDEIRSLRNKSETENKPITAYLNPVIQPVVRRRPKRSFSTGDAPYGEATARISEIIARAKELNMTVAEYWLKHDGNYSEARLTDAHPQRKKAKRRARKILPNSIFETMIFNYPSLCFALATLVQLSHARAEGNGGVAVSERISRFQPLEPSKQQPINSDVIINRLNEEKRKWRKPFRASRGPLTPEEVSRFGLYLGNRVEDYDPDFLRDHEDLIDELSYHNKQATDSMKRGIASKLLDKDVGFTRDEMDYTIYDRVPPRVLLERIKKFNKLNKVQQDQQLAPWKAQRRDAEKKLIEKKRHDPYFNGFANAPLTLGRSR</sequence>
<evidence type="ECO:0000313" key="5">
    <source>
        <dbReference type="Proteomes" id="UP000541610"/>
    </source>
</evidence>
<feature type="signal peptide" evidence="3">
    <location>
        <begin position="1"/>
        <end position="22"/>
    </location>
</feature>
<protein>
    <submittedName>
        <fullName evidence="4">Uncharacterized protein</fullName>
    </submittedName>
</protein>
<feature type="transmembrane region" description="Helical" evidence="2">
    <location>
        <begin position="267"/>
        <end position="290"/>
    </location>
</feature>
<dbReference type="EMBL" id="JABANP010000208">
    <property type="protein sequence ID" value="KAF4686792.1"/>
    <property type="molecule type" value="Genomic_DNA"/>
</dbReference>
<keyword evidence="2" id="KW-0472">Membrane</keyword>
<evidence type="ECO:0000256" key="1">
    <source>
        <dbReference type="SAM" id="Coils"/>
    </source>
</evidence>
<reference evidence="4 5" key="1">
    <citation type="submission" date="2020-04" db="EMBL/GenBank/DDBJ databases">
        <title>Perkinsus olseni comparative genomics.</title>
        <authorList>
            <person name="Bogema D.R."/>
        </authorList>
    </citation>
    <scope>NUCLEOTIDE SEQUENCE [LARGE SCALE GENOMIC DNA]</scope>
    <source>
        <strain evidence="4">00978-12</strain>
    </source>
</reference>
<keyword evidence="3" id="KW-0732">Signal</keyword>
<evidence type="ECO:0000256" key="2">
    <source>
        <dbReference type="SAM" id="Phobius"/>
    </source>
</evidence>